<organism evidence="2">
    <name type="scientific">freshwater metagenome</name>
    <dbReference type="NCBI Taxonomy" id="449393"/>
    <lineage>
        <taxon>unclassified sequences</taxon>
        <taxon>metagenomes</taxon>
        <taxon>ecological metagenomes</taxon>
    </lineage>
</organism>
<gene>
    <name evidence="2" type="ORF">UFOPK1906_01956</name>
    <name evidence="3" type="ORF">UFOPK3785_02147</name>
</gene>
<evidence type="ECO:0000313" key="2">
    <source>
        <dbReference type="EMBL" id="CAB4638865.1"/>
    </source>
</evidence>
<name>A0A6J6JR50_9ZZZZ</name>
<dbReference type="Gene3D" id="3.20.20.140">
    <property type="entry name" value="Metal-dependent hydrolases"/>
    <property type="match status" value="1"/>
</dbReference>
<feature type="domain" description="Amidohydrolase-related" evidence="1">
    <location>
        <begin position="3"/>
        <end position="50"/>
    </location>
</feature>
<dbReference type="InterPro" id="IPR006680">
    <property type="entry name" value="Amidohydro-rel"/>
</dbReference>
<dbReference type="GO" id="GO:0016787">
    <property type="term" value="F:hydrolase activity"/>
    <property type="evidence" value="ECO:0007669"/>
    <property type="project" value="InterPro"/>
</dbReference>
<sequence length="60" mass="6979">MHEVVELMGSDRVIFGSDWPHIEGMPEPLDYVDELKEFSPEVQKLIMHDNVTELNTRRPA</sequence>
<evidence type="ECO:0000259" key="1">
    <source>
        <dbReference type="Pfam" id="PF04909"/>
    </source>
</evidence>
<reference evidence="2" key="1">
    <citation type="submission" date="2020-05" db="EMBL/GenBank/DDBJ databases">
        <authorList>
            <person name="Chiriac C."/>
            <person name="Salcher M."/>
            <person name="Ghai R."/>
            <person name="Kavagutti S V."/>
        </authorList>
    </citation>
    <scope>NUCLEOTIDE SEQUENCE</scope>
</reference>
<evidence type="ECO:0000313" key="3">
    <source>
        <dbReference type="EMBL" id="CAB4967415.1"/>
    </source>
</evidence>
<dbReference type="EMBL" id="CAFBNJ010000209">
    <property type="protein sequence ID" value="CAB4967415.1"/>
    <property type="molecule type" value="Genomic_DNA"/>
</dbReference>
<proteinExistence type="predicted"/>
<protein>
    <submittedName>
        <fullName evidence="2">Unannotated protein</fullName>
    </submittedName>
</protein>
<dbReference type="InterPro" id="IPR032466">
    <property type="entry name" value="Metal_Hydrolase"/>
</dbReference>
<dbReference type="SUPFAM" id="SSF51556">
    <property type="entry name" value="Metallo-dependent hydrolases"/>
    <property type="match status" value="1"/>
</dbReference>
<dbReference type="AlphaFoldDB" id="A0A6J6JR50"/>
<dbReference type="EMBL" id="CAEZVC010000205">
    <property type="protein sequence ID" value="CAB4638865.1"/>
    <property type="molecule type" value="Genomic_DNA"/>
</dbReference>
<accession>A0A6J6JR50</accession>
<dbReference type="Pfam" id="PF04909">
    <property type="entry name" value="Amidohydro_2"/>
    <property type="match status" value="1"/>
</dbReference>